<dbReference type="OrthoDB" id="2130750at2759"/>
<dbReference type="SUPFAM" id="SSF74924">
    <property type="entry name" value="Cap-Gly domain"/>
    <property type="match status" value="1"/>
</dbReference>
<gene>
    <name evidence="9" type="primary">ro-3</name>
    <name evidence="9" type="ORF">Cantr_07409</name>
</gene>
<dbReference type="GO" id="GO:0000743">
    <property type="term" value="P:nuclear migration involved in conjugation with cellular fusion"/>
    <property type="evidence" value="ECO:0007669"/>
    <property type="project" value="TreeGrafter"/>
</dbReference>
<dbReference type="Gene3D" id="2.30.30.190">
    <property type="entry name" value="CAP Gly-rich-like domain"/>
    <property type="match status" value="1"/>
</dbReference>
<dbReference type="PROSITE" id="PS00845">
    <property type="entry name" value="CAP_GLY_1"/>
    <property type="match status" value="1"/>
</dbReference>
<dbReference type="SMART" id="SM01052">
    <property type="entry name" value="CAP_GLY"/>
    <property type="match status" value="1"/>
</dbReference>
<evidence type="ECO:0000313" key="10">
    <source>
        <dbReference type="Proteomes" id="UP000253472"/>
    </source>
</evidence>
<dbReference type="GO" id="GO:0030286">
    <property type="term" value="C:dynein complex"/>
    <property type="evidence" value="ECO:0007669"/>
    <property type="project" value="UniProtKB-KW"/>
</dbReference>
<dbReference type="GO" id="GO:0005819">
    <property type="term" value="C:spindle"/>
    <property type="evidence" value="ECO:0007669"/>
    <property type="project" value="UniProtKB-SubCell"/>
</dbReference>
<dbReference type="PROSITE" id="PS50245">
    <property type="entry name" value="CAP_GLY_2"/>
    <property type="match status" value="1"/>
</dbReference>
<evidence type="ECO:0000313" key="9">
    <source>
        <dbReference type="EMBL" id="RCK59038.1"/>
    </source>
</evidence>
<evidence type="ECO:0000256" key="7">
    <source>
        <dbReference type="SAM" id="Coils"/>
    </source>
</evidence>
<dbReference type="PANTHER" id="PTHR18916:SF6">
    <property type="entry name" value="DYNACTIN SUBUNIT 1"/>
    <property type="match status" value="1"/>
</dbReference>
<dbReference type="EMBL" id="QLNQ01000027">
    <property type="protein sequence ID" value="RCK59038.1"/>
    <property type="molecule type" value="Genomic_DNA"/>
</dbReference>
<dbReference type="GO" id="GO:0005816">
    <property type="term" value="C:spindle pole body"/>
    <property type="evidence" value="ECO:0007669"/>
    <property type="project" value="TreeGrafter"/>
</dbReference>
<dbReference type="GO" id="GO:0051286">
    <property type="term" value="C:cell tip"/>
    <property type="evidence" value="ECO:0007669"/>
    <property type="project" value="TreeGrafter"/>
</dbReference>
<protein>
    <submittedName>
        <fullName evidence="9">Dynactin, isoform</fullName>
    </submittedName>
</protein>
<evidence type="ECO:0000256" key="1">
    <source>
        <dbReference type="ARBA" id="ARBA00004186"/>
    </source>
</evidence>
<proteinExistence type="predicted"/>
<dbReference type="InterPro" id="IPR036859">
    <property type="entry name" value="CAP-Gly_dom_sf"/>
</dbReference>
<keyword evidence="10" id="KW-1185">Reference proteome</keyword>
<comment type="caution">
    <text evidence="9">The sequence shown here is derived from an EMBL/GenBank/DDBJ whole genome shotgun (WGS) entry which is preliminary data.</text>
</comment>
<keyword evidence="3" id="KW-0493">Microtubule</keyword>
<dbReference type="InterPro" id="IPR000938">
    <property type="entry name" value="CAP-Gly_domain"/>
</dbReference>
<dbReference type="STRING" id="5486.A0A367XZK9"/>
<sequence>MSFKIGQSVRVKDDLGVIKFVGTTSFAPGVWYGIELQQPRGKNNGSVQGVKYFDCKQDDSSFYGVFVREGMLNQVNGTGEKDSFQLNQIIVKLQTKLKTVTSESAEYRNNFWMLQTELEKKLKLIGDLESKLEMQNVNNDFLQLVKLQLEEKLQDLAAKYQELSKEFDLIQEELEVNREIEKEMELANIDEFTPREIKLIVERNRRVEDTLALLMERSQATETKLRAELSDLQARLTHAEDVEKKLEKSESTIAILQERIETFADMEKMMERLTVENDELNNKIKNLTTTINELNEINELDKNLEEDMRQTEIELRQEIEEFKKVVGEDQLKIGKLQEEITKQKQEAERQISRGTTPTVPESELFSLRQTISELKLRSRADAVQLRLVKGRYEVLLDKRVTNADLGYRSLMDLLLTLKVYLLDMVILQEFVPDKCLHQKIVRTLLSADSQFFELLITILEHNYDMEGIETSLAAIKTELDKLGPAFDKAVSVLLSDDLSEGVLSELQLNLQSIQLFAAKCSSILDLGFHSTRLRLGTRECFRNLKFSNMLKGSFLTDASRYLKSRVDDSHREAIDNVIKKSQEFKSKAEGAGQDIHLAANVKFRSSDVDFQKQVDMNQLLEVYLVLKHDNLEVPSEAIQEFLDHSSLEDIDYAFEVEVLEVGFPSVYEYTPAAIPDTKQDHEALGRLQEVIDLREREINDLRLNINLLEQNMLSLASQNSLKVTELNQTLDALKFQEQRHLDTIAKLEQEKKDLLKELDLVEQSTPKTIEFKNLASQKEYNSTVTVMEKIIHLKNVAKKADADEQFDWLRDTHKSKPFWTEPTPLQQLSRELRSIALDIKPILINPTNKYVWKKLTNQPKFINLVNEERYAKYNSIKSNLFDQVL</sequence>
<evidence type="ECO:0000256" key="4">
    <source>
        <dbReference type="ARBA" id="ARBA00023017"/>
    </source>
</evidence>
<keyword evidence="5 7" id="KW-0175">Coiled coil</keyword>
<keyword evidence="6" id="KW-0206">Cytoskeleton</keyword>
<dbReference type="FunFam" id="2.30.30.190:FF:000031">
    <property type="match status" value="1"/>
</dbReference>
<keyword evidence="2" id="KW-0963">Cytoplasm</keyword>
<evidence type="ECO:0000256" key="6">
    <source>
        <dbReference type="ARBA" id="ARBA00023212"/>
    </source>
</evidence>
<feature type="coiled-coil region" evidence="7">
    <location>
        <begin position="139"/>
        <end position="190"/>
    </location>
</feature>
<dbReference type="Proteomes" id="UP000253472">
    <property type="component" value="Unassembled WGS sequence"/>
</dbReference>
<feature type="coiled-coil region" evidence="7">
    <location>
        <begin position="215"/>
        <end position="353"/>
    </location>
</feature>
<evidence type="ECO:0000259" key="8">
    <source>
        <dbReference type="PROSITE" id="PS50245"/>
    </source>
</evidence>
<feature type="coiled-coil region" evidence="7">
    <location>
        <begin position="684"/>
        <end position="764"/>
    </location>
</feature>
<evidence type="ECO:0000256" key="5">
    <source>
        <dbReference type="ARBA" id="ARBA00023054"/>
    </source>
</evidence>
<evidence type="ECO:0000256" key="2">
    <source>
        <dbReference type="ARBA" id="ARBA00022490"/>
    </source>
</evidence>
<dbReference type="Pfam" id="PF01302">
    <property type="entry name" value="CAP_GLY"/>
    <property type="match status" value="1"/>
</dbReference>
<keyword evidence="4" id="KW-0243">Dynein</keyword>
<dbReference type="GO" id="GO:0005874">
    <property type="term" value="C:microtubule"/>
    <property type="evidence" value="ECO:0007669"/>
    <property type="project" value="UniProtKB-KW"/>
</dbReference>
<reference evidence="9 10" key="1">
    <citation type="submission" date="2018-06" db="EMBL/GenBank/DDBJ databases">
        <title>Whole genome sequencing of Candida tropicalis (genome annotated by CSBL at Korea University).</title>
        <authorList>
            <person name="Ahn J."/>
        </authorList>
    </citation>
    <scope>NUCLEOTIDE SEQUENCE [LARGE SCALE GENOMIC DNA]</scope>
    <source>
        <strain evidence="9 10">ATCC 20962</strain>
    </source>
</reference>
<dbReference type="GO" id="GO:0000132">
    <property type="term" value="P:establishment of mitotic spindle orientation"/>
    <property type="evidence" value="ECO:0007669"/>
    <property type="project" value="TreeGrafter"/>
</dbReference>
<comment type="subcellular location">
    <subcellularLocation>
        <location evidence="1">Cytoplasm</location>
        <location evidence="1">Cytoskeleton</location>
        <location evidence="1">Spindle</location>
    </subcellularLocation>
</comment>
<name>A0A367XZK9_9ASCO</name>
<organism evidence="9 10">
    <name type="scientific">Candida viswanathii</name>
    <dbReference type="NCBI Taxonomy" id="5486"/>
    <lineage>
        <taxon>Eukaryota</taxon>
        <taxon>Fungi</taxon>
        <taxon>Dikarya</taxon>
        <taxon>Ascomycota</taxon>
        <taxon>Saccharomycotina</taxon>
        <taxon>Pichiomycetes</taxon>
        <taxon>Debaryomycetaceae</taxon>
        <taxon>Candida/Lodderomyces clade</taxon>
        <taxon>Candida</taxon>
    </lineage>
</organism>
<evidence type="ECO:0000256" key="3">
    <source>
        <dbReference type="ARBA" id="ARBA00022701"/>
    </source>
</evidence>
<dbReference type="PANTHER" id="PTHR18916">
    <property type="entry name" value="DYNACTIN 1-RELATED MICROTUBULE-BINDING"/>
    <property type="match status" value="1"/>
</dbReference>
<accession>A0A367XZK9</accession>
<dbReference type="AlphaFoldDB" id="A0A367XZK9"/>
<feature type="domain" description="CAP-Gly" evidence="8">
    <location>
        <begin position="22"/>
        <end position="68"/>
    </location>
</feature>